<proteinExistence type="predicted"/>
<name>A0ACA9QXJ2_9GLOM</name>
<accession>A0ACA9QXJ2</accession>
<organism evidence="1 2">
    <name type="scientific">Dentiscutata heterogama</name>
    <dbReference type="NCBI Taxonomy" id="1316150"/>
    <lineage>
        <taxon>Eukaryota</taxon>
        <taxon>Fungi</taxon>
        <taxon>Fungi incertae sedis</taxon>
        <taxon>Mucoromycota</taxon>
        <taxon>Glomeromycotina</taxon>
        <taxon>Glomeromycetes</taxon>
        <taxon>Diversisporales</taxon>
        <taxon>Gigasporaceae</taxon>
        <taxon>Dentiscutata</taxon>
    </lineage>
</organism>
<dbReference type="EMBL" id="CAJVPU010055169">
    <property type="protein sequence ID" value="CAG8768168.1"/>
    <property type="molecule type" value="Genomic_DNA"/>
</dbReference>
<keyword evidence="2" id="KW-1185">Reference proteome</keyword>
<evidence type="ECO:0000313" key="2">
    <source>
        <dbReference type="Proteomes" id="UP000789702"/>
    </source>
</evidence>
<sequence>SKLQNEGAYVYKNKLLECPEQNENMNSLDYLKNFQELQEYARLLLDLMNEMYKAGDESKRKASQQLLNTIHTSLTEITINAPDSETLLFFKTASKLYREKLSPQKFNFSDK</sequence>
<gene>
    <name evidence="1" type="ORF">DHETER_LOCUS15680</name>
</gene>
<evidence type="ECO:0000313" key="1">
    <source>
        <dbReference type="EMBL" id="CAG8768168.1"/>
    </source>
</evidence>
<protein>
    <submittedName>
        <fullName evidence="1">12208_t:CDS:1</fullName>
    </submittedName>
</protein>
<comment type="caution">
    <text evidence="1">The sequence shown here is derived from an EMBL/GenBank/DDBJ whole genome shotgun (WGS) entry which is preliminary data.</text>
</comment>
<reference evidence="1" key="1">
    <citation type="submission" date="2021-06" db="EMBL/GenBank/DDBJ databases">
        <authorList>
            <person name="Kallberg Y."/>
            <person name="Tangrot J."/>
            <person name="Rosling A."/>
        </authorList>
    </citation>
    <scope>NUCLEOTIDE SEQUENCE</scope>
    <source>
        <strain evidence="1">IL203A</strain>
    </source>
</reference>
<dbReference type="Proteomes" id="UP000789702">
    <property type="component" value="Unassembled WGS sequence"/>
</dbReference>
<feature type="non-terminal residue" evidence="1">
    <location>
        <position position="1"/>
    </location>
</feature>
<feature type="non-terminal residue" evidence="1">
    <location>
        <position position="111"/>
    </location>
</feature>